<organism evidence="6 7">
    <name type="scientific">Mediterraneibacter hominis</name>
    <dbReference type="NCBI Taxonomy" id="2763054"/>
    <lineage>
        <taxon>Bacteria</taxon>
        <taxon>Bacillati</taxon>
        <taxon>Bacillota</taxon>
        <taxon>Clostridia</taxon>
        <taxon>Lachnospirales</taxon>
        <taxon>Lachnospiraceae</taxon>
        <taxon>Mediterraneibacter</taxon>
    </lineage>
</organism>
<keyword evidence="3" id="KW-0732">Signal</keyword>
<dbReference type="AlphaFoldDB" id="A0A923RQJ2"/>
<feature type="signal peptide" evidence="3">
    <location>
        <begin position="1"/>
        <end position="28"/>
    </location>
</feature>
<name>A0A923RQJ2_9FIRM</name>
<dbReference type="PANTHER" id="PTHR11319">
    <property type="entry name" value="G PROTEIN-COUPLED RECEPTOR-RELATED"/>
    <property type="match status" value="1"/>
</dbReference>
<keyword evidence="2" id="KW-0812">Transmembrane</keyword>
<dbReference type="EMBL" id="JACOPF010000002">
    <property type="protein sequence ID" value="MBC5689639.1"/>
    <property type="molecule type" value="Genomic_DNA"/>
</dbReference>
<reference evidence="6" key="1">
    <citation type="submission" date="2020-08" db="EMBL/GenBank/DDBJ databases">
        <title>Genome public.</title>
        <authorList>
            <person name="Liu C."/>
            <person name="Sun Q."/>
        </authorList>
    </citation>
    <scope>NUCLEOTIDE SEQUENCE</scope>
    <source>
        <strain evidence="6">NSJ-55</strain>
    </source>
</reference>
<dbReference type="InterPro" id="IPR055382">
    <property type="entry name" value="DUF7601"/>
</dbReference>
<dbReference type="InterPro" id="IPR006626">
    <property type="entry name" value="PbH1"/>
</dbReference>
<dbReference type="RefSeq" id="WP_186876297.1">
    <property type="nucleotide sequence ID" value="NZ_JACOPF010000002.1"/>
</dbReference>
<feature type="transmembrane region" description="Helical" evidence="2">
    <location>
        <begin position="813"/>
        <end position="835"/>
    </location>
</feature>
<feature type="compositionally biased region" description="Basic and acidic residues" evidence="1">
    <location>
        <begin position="792"/>
        <end position="802"/>
    </location>
</feature>
<evidence type="ECO:0000256" key="2">
    <source>
        <dbReference type="SAM" id="Phobius"/>
    </source>
</evidence>
<accession>A0A923RQJ2</accession>
<dbReference type="InterPro" id="IPR008454">
    <property type="entry name" value="Collagen-bd_Cna-like_B-typ_dom"/>
</dbReference>
<keyword evidence="2" id="KW-0472">Membrane</keyword>
<gene>
    <name evidence="6" type="ORF">H8S37_11985</name>
</gene>
<dbReference type="Proteomes" id="UP000652477">
    <property type="component" value="Unassembled WGS sequence"/>
</dbReference>
<evidence type="ECO:0000259" key="5">
    <source>
        <dbReference type="Pfam" id="PF24547"/>
    </source>
</evidence>
<keyword evidence="7" id="KW-1185">Reference proteome</keyword>
<sequence>MLKQKWKKVLRGMLFSVILLAFGISAYAKEPDTTAAETKVSSYEMLREAVEGAQGETVLTVSGDIVLEAPITIKAGQNITLMDDGIARTISTDSQNKADRAFEIEAGGKFAIKTSIAGQNDLLVIDGKNFAMSGTAYEEGQIVTCNGQFVLEGGTIENSSCDTAWSGAIVVSGKEASFHMTGGLVRNNFYDNQYGGVIRVSCGAVFTMEGGSISGNDTYPYGQVNNATVYVAAKEGNSSFQMNGGEISGNHGFFGGVFLGEWISPDYVSIASMEMNDGKITNNKAERFGGGIMVCGQASLIMEGGEISGNEALIGGGIAAYDLYYARGGAGNYDIETWKQFFPAEFVMNGGTISGNRAIDGEEENDGGCGGGIYIGSDSVVLNAGYITNNTAQRQGGGVYVGSVPYTLHMYNTLVTENTATILGGGLWFCPTGDAHNTVTNGGAIFGNTARSESGIETEAAGDDFAAVPQEGKEHFVTLADRMLGGGEAAWYKDGGVLSTEPDKGNVLGEPDGSARYDETNSGDRITEIKDNKDGIALKSVVSEPAAQLARMEAKLFVTGNTAPRGGGIGSNGAIIIGTPQDEWSLDVIKAWADEVPEDAKKEVAVRLTIGDYELDTVTLNQTNGWKASFTQLPNPDSLSEGLTITAIEEGNEYIADYTEVSKDGENKRLELTIMNHLKPSGNLTVSKEVVEGDKEKEFPFTVVLGDTTINGIYNDMEFKDGIAQFTLKDGESKTAIGLPAGITYTVKEQENEEYTVTKDGDTGIIPKGDTAYALFKNKRIHGTDTPGENPEDPKESLKSTDKTNSPKTGDDFGVYIALAVTAASICLIAGSLYIRKKKQP</sequence>
<dbReference type="SUPFAM" id="SSF51126">
    <property type="entry name" value="Pectin lyase-like"/>
    <property type="match status" value="1"/>
</dbReference>
<evidence type="ECO:0000256" key="3">
    <source>
        <dbReference type="SAM" id="SignalP"/>
    </source>
</evidence>
<keyword evidence="2" id="KW-1133">Transmembrane helix</keyword>
<proteinExistence type="predicted"/>
<feature type="chain" id="PRO_5036997371" evidence="3">
    <location>
        <begin position="29"/>
        <end position="841"/>
    </location>
</feature>
<evidence type="ECO:0000259" key="4">
    <source>
        <dbReference type="Pfam" id="PF05738"/>
    </source>
</evidence>
<dbReference type="SMART" id="SM00710">
    <property type="entry name" value="PbH1"/>
    <property type="match status" value="4"/>
</dbReference>
<dbReference type="PANTHER" id="PTHR11319:SF35">
    <property type="entry name" value="OUTER MEMBRANE PROTEIN PMPC-RELATED"/>
    <property type="match status" value="1"/>
</dbReference>
<evidence type="ECO:0000313" key="7">
    <source>
        <dbReference type="Proteomes" id="UP000652477"/>
    </source>
</evidence>
<protein>
    <submittedName>
        <fullName evidence="6">Cna B-type domain-containing protein</fullName>
    </submittedName>
</protein>
<feature type="region of interest" description="Disordered" evidence="1">
    <location>
        <begin position="502"/>
        <end position="521"/>
    </location>
</feature>
<comment type="caution">
    <text evidence="6">The sequence shown here is derived from an EMBL/GenBank/DDBJ whole genome shotgun (WGS) entry which is preliminary data.</text>
</comment>
<dbReference type="SUPFAM" id="SSF49478">
    <property type="entry name" value="Cna protein B-type domain"/>
    <property type="match status" value="1"/>
</dbReference>
<feature type="region of interest" description="Disordered" evidence="1">
    <location>
        <begin position="779"/>
        <end position="806"/>
    </location>
</feature>
<dbReference type="Pfam" id="PF24547">
    <property type="entry name" value="DUF7601"/>
    <property type="match status" value="1"/>
</dbReference>
<dbReference type="InterPro" id="IPR011050">
    <property type="entry name" value="Pectin_lyase_fold/virulence"/>
</dbReference>
<feature type="domain" description="DUF7601" evidence="5">
    <location>
        <begin position="682"/>
        <end position="780"/>
    </location>
</feature>
<evidence type="ECO:0000313" key="6">
    <source>
        <dbReference type="EMBL" id="MBC5689639.1"/>
    </source>
</evidence>
<dbReference type="Pfam" id="PF05738">
    <property type="entry name" value="Cna_B"/>
    <property type="match status" value="1"/>
</dbReference>
<evidence type="ECO:0000256" key="1">
    <source>
        <dbReference type="SAM" id="MobiDB-lite"/>
    </source>
</evidence>
<feature type="domain" description="CNA-B" evidence="4">
    <location>
        <begin position="587"/>
        <end position="663"/>
    </location>
</feature>
<dbReference type="Gene3D" id="2.60.40.1140">
    <property type="entry name" value="Collagen-binding surface protein Cna, B-type domain"/>
    <property type="match status" value="2"/>
</dbReference>